<gene>
    <name evidence="10" type="ORF">DI09_56p10</name>
</gene>
<evidence type="ECO:0000256" key="7">
    <source>
        <dbReference type="ARBA" id="ARBA00031295"/>
    </source>
</evidence>
<dbReference type="GeneID" id="25260334"/>
<dbReference type="InterPro" id="IPR002048">
    <property type="entry name" value="EF_hand_dom"/>
</dbReference>
<comment type="caution">
    <text evidence="10">The sequence shown here is derived from an EMBL/GenBank/DDBJ whole genome shotgun (WGS) entry which is preliminary data.</text>
</comment>
<dbReference type="HOGENOM" id="CLU_061288_10_1_1"/>
<feature type="domain" description="EF-hand" evidence="9">
    <location>
        <begin position="115"/>
        <end position="142"/>
    </location>
</feature>
<dbReference type="SUPFAM" id="SSF47473">
    <property type="entry name" value="EF-hand"/>
    <property type="match status" value="1"/>
</dbReference>
<dbReference type="PROSITE" id="PS50222">
    <property type="entry name" value="EF_HAND_2"/>
    <property type="match status" value="3"/>
</dbReference>
<evidence type="ECO:0000256" key="2">
    <source>
        <dbReference type="ARBA" id="ARBA00022737"/>
    </source>
</evidence>
<sequence>MHKSEMEYHRPWTNNVRRKSLILVVTLDEMEILQARFKTLDKKRSGKLKCSDLLSLEGVQDNPLASKIISLFDTNQDGHIDFAEFVSGLSAFTRKGTPLSKLSCKRIAWFIKLVIFAIYDTNNDGYISNGDLFLALRMMTGEQLSDVQLQQIVDRTIREVDSDGDGRISLEEFKIFAVMKNEDIIQQIKAEIG</sequence>
<keyword evidence="2" id="KW-0677">Repeat</keyword>
<proteinExistence type="inferred from homology"/>
<dbReference type="PANTHER" id="PTHR45942">
    <property type="entry name" value="PROTEIN PHOSPATASE 3 REGULATORY SUBUNIT B ALPHA ISOFORM TYPE 1"/>
    <property type="match status" value="1"/>
</dbReference>
<dbReference type="AlphaFoldDB" id="A0A098VNZ3"/>
<evidence type="ECO:0000256" key="3">
    <source>
        <dbReference type="ARBA" id="ARBA00022837"/>
    </source>
</evidence>
<evidence type="ECO:0000256" key="4">
    <source>
        <dbReference type="ARBA" id="ARBA00023774"/>
    </source>
</evidence>
<comment type="similarity">
    <text evidence="4">Belongs to the calcineurin regulatory subunit family.</text>
</comment>
<evidence type="ECO:0000313" key="11">
    <source>
        <dbReference type="Proteomes" id="UP000029725"/>
    </source>
</evidence>
<dbReference type="InterPro" id="IPR018247">
    <property type="entry name" value="EF_Hand_1_Ca_BS"/>
</dbReference>
<dbReference type="InterPro" id="IPR011992">
    <property type="entry name" value="EF-hand-dom_pair"/>
</dbReference>
<feature type="domain" description="EF-hand" evidence="9">
    <location>
        <begin position="148"/>
        <end position="183"/>
    </location>
</feature>
<dbReference type="Gene3D" id="1.10.238.10">
    <property type="entry name" value="EF-hand"/>
    <property type="match status" value="1"/>
</dbReference>
<comment type="subunit">
    <text evidence="5">Composed of a catalytic subunit (A) and a regulatory subunit (B).</text>
</comment>
<reference evidence="10 11" key="1">
    <citation type="submission" date="2014-04" db="EMBL/GenBank/DDBJ databases">
        <title>A new species of microsporidia sheds light on the evolution of extreme parasitism.</title>
        <authorList>
            <person name="Haag K.L."/>
            <person name="James T.Y."/>
            <person name="Larsson R."/>
            <person name="Schaer T.M."/>
            <person name="Refardt D."/>
            <person name="Pombert J.-F."/>
            <person name="Ebert D."/>
        </authorList>
    </citation>
    <scope>NUCLEOTIDE SEQUENCE [LARGE SCALE GENOMIC DNA]</scope>
    <source>
        <strain evidence="10 11">UGP3</strain>
        <tissue evidence="10">Spores</tissue>
    </source>
</reference>
<name>A0A098VNZ3_9MICR</name>
<dbReference type="VEuPathDB" id="MicrosporidiaDB:DI09_56p10"/>
<dbReference type="CDD" id="cd00051">
    <property type="entry name" value="EFh"/>
    <property type="match status" value="1"/>
</dbReference>
<dbReference type="Pfam" id="PF13499">
    <property type="entry name" value="EF-hand_7"/>
    <property type="match status" value="2"/>
</dbReference>
<evidence type="ECO:0000313" key="10">
    <source>
        <dbReference type="EMBL" id="KGG50763.1"/>
    </source>
</evidence>
<keyword evidence="11" id="KW-1185">Reference proteome</keyword>
<evidence type="ECO:0000256" key="1">
    <source>
        <dbReference type="ARBA" id="ARBA00022723"/>
    </source>
</evidence>
<organism evidence="10 11">
    <name type="scientific">Mitosporidium daphniae</name>
    <dbReference type="NCBI Taxonomy" id="1485682"/>
    <lineage>
        <taxon>Eukaryota</taxon>
        <taxon>Fungi</taxon>
        <taxon>Fungi incertae sedis</taxon>
        <taxon>Microsporidia</taxon>
        <taxon>Mitosporidium</taxon>
    </lineage>
</organism>
<evidence type="ECO:0000256" key="5">
    <source>
        <dbReference type="ARBA" id="ARBA00023792"/>
    </source>
</evidence>
<dbReference type="Proteomes" id="UP000029725">
    <property type="component" value="Unassembled WGS sequence"/>
</dbReference>
<dbReference type="SMART" id="SM00054">
    <property type="entry name" value="EFh"/>
    <property type="match status" value="3"/>
</dbReference>
<evidence type="ECO:0000256" key="8">
    <source>
        <dbReference type="ARBA" id="ARBA00032848"/>
    </source>
</evidence>
<dbReference type="OrthoDB" id="191686at2759"/>
<accession>A0A098VNZ3</accession>
<feature type="domain" description="EF-hand" evidence="9">
    <location>
        <begin position="60"/>
        <end position="95"/>
    </location>
</feature>
<dbReference type="RefSeq" id="XP_013237207.1">
    <property type="nucleotide sequence ID" value="XM_013381753.1"/>
</dbReference>
<evidence type="ECO:0000259" key="9">
    <source>
        <dbReference type="PROSITE" id="PS50222"/>
    </source>
</evidence>
<keyword evidence="3" id="KW-0106">Calcium</keyword>
<dbReference type="EMBL" id="JMKJ01000521">
    <property type="protein sequence ID" value="KGG50763.1"/>
    <property type="molecule type" value="Genomic_DNA"/>
</dbReference>
<protein>
    <recommendedName>
        <fullName evidence="6">Calcineurin subunit B</fullName>
    </recommendedName>
    <alternativeName>
        <fullName evidence="7">Calcineurin regulatory subunit</fullName>
    </alternativeName>
    <alternativeName>
        <fullName evidence="8">Protein phosphatase 2B regulatory subunit</fullName>
    </alternativeName>
</protein>
<dbReference type="GO" id="GO:0005509">
    <property type="term" value="F:calcium ion binding"/>
    <property type="evidence" value="ECO:0007669"/>
    <property type="project" value="InterPro"/>
</dbReference>
<evidence type="ECO:0000256" key="6">
    <source>
        <dbReference type="ARBA" id="ARBA00023832"/>
    </source>
</evidence>
<dbReference type="PROSITE" id="PS00018">
    <property type="entry name" value="EF_HAND_1"/>
    <property type="match status" value="3"/>
</dbReference>
<keyword evidence="1" id="KW-0479">Metal-binding</keyword>